<evidence type="ECO:0000256" key="1">
    <source>
        <dbReference type="ARBA" id="ARBA00004193"/>
    </source>
</evidence>
<evidence type="ECO:0000256" key="2">
    <source>
        <dbReference type="ARBA" id="ARBA00008610"/>
    </source>
</evidence>
<comment type="subcellular location">
    <subcellularLocation>
        <location evidence="1">Cell membrane</location>
        <topology evidence="1">Lipid-anchor</topology>
    </subcellularLocation>
</comment>
<evidence type="ECO:0000256" key="6">
    <source>
        <dbReference type="ARBA" id="ARBA00023288"/>
    </source>
</evidence>
<dbReference type="AlphaFoldDB" id="L0F5F1"/>
<name>L0F5F1_DESDL</name>
<dbReference type="Proteomes" id="UP000010797">
    <property type="component" value="Chromosome"/>
</dbReference>
<dbReference type="HOGENOM" id="CLU_038813_0_2_9"/>
<dbReference type="KEGG" id="ddl:Desdi_1541"/>
<dbReference type="STRING" id="871963.Desdi_1541"/>
<evidence type="ECO:0000256" key="4">
    <source>
        <dbReference type="ARBA" id="ARBA00022729"/>
    </source>
</evidence>
<dbReference type="PANTHER" id="PTHR34296:SF2">
    <property type="entry name" value="ABC TRANSPORTER GUANOSINE-BINDING PROTEIN NUPN"/>
    <property type="match status" value="1"/>
</dbReference>
<keyword evidence="6 9" id="KW-0449">Lipoprotein</keyword>
<gene>
    <name evidence="9" type="ordered locus">Desdi_1541</name>
</gene>
<dbReference type="PANTHER" id="PTHR34296">
    <property type="entry name" value="TRANSCRIPTIONAL ACTIVATOR PROTEIN MED"/>
    <property type="match status" value="1"/>
</dbReference>
<protein>
    <submittedName>
        <fullName evidence="9">Putative ABC-type transport system, periplasmic component/surface lipoprotein</fullName>
    </submittedName>
</protein>
<dbReference type="SUPFAM" id="SSF53822">
    <property type="entry name" value="Periplasmic binding protein-like I"/>
    <property type="match status" value="1"/>
</dbReference>
<dbReference type="PROSITE" id="PS51257">
    <property type="entry name" value="PROKAR_LIPOPROTEIN"/>
    <property type="match status" value="1"/>
</dbReference>
<evidence type="ECO:0000313" key="9">
    <source>
        <dbReference type="EMBL" id="AGA69034.1"/>
    </source>
</evidence>
<dbReference type="EMBL" id="CP003344">
    <property type="protein sequence ID" value="AGA69034.1"/>
    <property type="molecule type" value="Genomic_DNA"/>
</dbReference>
<dbReference type="GO" id="GO:0005886">
    <property type="term" value="C:plasma membrane"/>
    <property type="evidence" value="ECO:0007669"/>
    <property type="project" value="UniProtKB-SubCell"/>
</dbReference>
<organism evidence="9 10">
    <name type="scientific">Desulfitobacterium dichloroeliminans (strain LMG P-21439 / DCA1)</name>
    <dbReference type="NCBI Taxonomy" id="871963"/>
    <lineage>
        <taxon>Bacteria</taxon>
        <taxon>Bacillati</taxon>
        <taxon>Bacillota</taxon>
        <taxon>Clostridia</taxon>
        <taxon>Eubacteriales</taxon>
        <taxon>Desulfitobacteriaceae</taxon>
        <taxon>Desulfitobacterium</taxon>
    </lineage>
</organism>
<keyword evidence="10" id="KW-1185">Reference proteome</keyword>
<feature type="domain" description="ABC transporter substrate-binding protein PnrA-like" evidence="8">
    <location>
        <begin position="47"/>
        <end position="346"/>
    </location>
</feature>
<dbReference type="OrthoDB" id="9769871at2"/>
<dbReference type="RefSeq" id="WP_015262027.1">
    <property type="nucleotide sequence ID" value="NC_019903.1"/>
</dbReference>
<dbReference type="Pfam" id="PF02608">
    <property type="entry name" value="Bmp"/>
    <property type="match status" value="1"/>
</dbReference>
<comment type="similarity">
    <text evidence="2">Belongs to the BMP lipoprotein family.</text>
</comment>
<dbReference type="InterPro" id="IPR028082">
    <property type="entry name" value="Peripla_BP_I"/>
</dbReference>
<sequence length="393" mass="41727">MKKITSVLLVVLLVALMVTGCGSSATNNPPSAGTNTETPKDGFEIALITDKGNIDDKSFNQGSWEGVVEFAEANTITHKYYKPEEASDTGYLAAIDLAVAGGAKVIVTPGFLFEVPIFEAQTRYPEVKFILLDGTPHTADYKTFETKENVASVLYAEEESGYLAGYAAVMDGMTKLGFMGGMAVPAVQAFGYGYLQGAEAAAAELGLADGAISAIYHYTGDFAETDTNKATAKTMYQGGTELIFACGGSVGKSVMSAAAEADKKVIGVDVDQRYDSETVITSATKGLRASVVQVLESIYKTDSWSTFSGKTTYFDAKNDGIGLPTVVLDQPDGNPFDRFQKFTKEQYAKAYATLVDGAVDPIRTITVADPNGYATADELVSGLKLAIVKVEVR</sequence>
<feature type="signal peptide" evidence="7">
    <location>
        <begin position="1"/>
        <end position="25"/>
    </location>
</feature>
<dbReference type="eggNOG" id="COG1744">
    <property type="taxonomic scope" value="Bacteria"/>
</dbReference>
<keyword evidence="5" id="KW-0472">Membrane</keyword>
<keyword evidence="4 7" id="KW-0732">Signal</keyword>
<evidence type="ECO:0000256" key="7">
    <source>
        <dbReference type="SAM" id="SignalP"/>
    </source>
</evidence>
<evidence type="ECO:0000256" key="3">
    <source>
        <dbReference type="ARBA" id="ARBA00022475"/>
    </source>
</evidence>
<dbReference type="CDD" id="cd06354">
    <property type="entry name" value="PBP1_PrnA-like"/>
    <property type="match status" value="1"/>
</dbReference>
<evidence type="ECO:0000259" key="8">
    <source>
        <dbReference type="Pfam" id="PF02608"/>
    </source>
</evidence>
<feature type="chain" id="PRO_5039177680" evidence="7">
    <location>
        <begin position="26"/>
        <end position="393"/>
    </location>
</feature>
<dbReference type="InterPro" id="IPR050957">
    <property type="entry name" value="BMP_lipoprotein"/>
</dbReference>
<evidence type="ECO:0000256" key="5">
    <source>
        <dbReference type="ARBA" id="ARBA00023136"/>
    </source>
</evidence>
<keyword evidence="3" id="KW-1003">Cell membrane</keyword>
<proteinExistence type="inferred from homology"/>
<dbReference type="InterPro" id="IPR003760">
    <property type="entry name" value="PnrA-like"/>
</dbReference>
<accession>L0F5F1</accession>
<reference evidence="10" key="1">
    <citation type="submission" date="2012-02" db="EMBL/GenBank/DDBJ databases">
        <title>Complete sequence of Desulfitobacterium dichloroeliminans LMG P-21439.</title>
        <authorList>
            <person name="Lucas S."/>
            <person name="Han J."/>
            <person name="Lapidus A."/>
            <person name="Cheng J.-F."/>
            <person name="Goodwin L."/>
            <person name="Pitluck S."/>
            <person name="Peters L."/>
            <person name="Ovchinnikova G."/>
            <person name="Teshima H."/>
            <person name="Detter J.C."/>
            <person name="Han C."/>
            <person name="Tapia R."/>
            <person name="Land M."/>
            <person name="Hauser L."/>
            <person name="Kyrpides N."/>
            <person name="Ivanova N."/>
            <person name="Pagani I."/>
            <person name="Kruse T."/>
            <person name="de Vos W.M."/>
            <person name="Boon N."/>
            <person name="Smidt H."/>
            <person name="Woyke T."/>
        </authorList>
    </citation>
    <scope>NUCLEOTIDE SEQUENCE [LARGE SCALE GENOMIC DNA]</scope>
    <source>
        <strain evidence="10">LMG P-21439 / DCA1</strain>
    </source>
</reference>
<evidence type="ECO:0000313" key="10">
    <source>
        <dbReference type="Proteomes" id="UP000010797"/>
    </source>
</evidence>
<dbReference type="Gene3D" id="3.40.50.2300">
    <property type="match status" value="2"/>
</dbReference>